<comment type="caution">
    <text evidence="1">The sequence shown here is derived from an EMBL/GenBank/DDBJ whole genome shotgun (WGS) entry which is preliminary data.</text>
</comment>
<evidence type="ECO:0000313" key="2">
    <source>
        <dbReference type="Proteomes" id="UP000245934"/>
    </source>
</evidence>
<accession>A0A2V2MWI4</accession>
<protein>
    <submittedName>
        <fullName evidence="1">Uncharacterized protein</fullName>
    </submittedName>
</protein>
<dbReference type="EMBL" id="QGMZ01000030">
    <property type="protein sequence ID" value="PWR71749.1"/>
    <property type="molecule type" value="Genomic_DNA"/>
</dbReference>
<organism evidence="1 2">
    <name type="scientific">Methanospirillum stamsii</name>
    <dbReference type="NCBI Taxonomy" id="1277351"/>
    <lineage>
        <taxon>Archaea</taxon>
        <taxon>Methanobacteriati</taxon>
        <taxon>Methanobacteriota</taxon>
        <taxon>Stenosarchaea group</taxon>
        <taxon>Methanomicrobia</taxon>
        <taxon>Methanomicrobiales</taxon>
        <taxon>Methanospirillaceae</taxon>
        <taxon>Methanospirillum</taxon>
    </lineage>
</organism>
<proteinExistence type="predicted"/>
<dbReference type="Proteomes" id="UP000245934">
    <property type="component" value="Unassembled WGS sequence"/>
</dbReference>
<keyword evidence="2" id="KW-1185">Reference proteome</keyword>
<dbReference type="AlphaFoldDB" id="A0A2V2MWI4"/>
<gene>
    <name evidence="1" type="ORF">DLD82_13440</name>
</gene>
<name>A0A2V2MWI4_9EURY</name>
<sequence length="83" mass="9706">MIRADNLQFITGKKLNKSDDNIIAKFETYNPHVIDEESGIRGIKIKKPNTINYLYFSKKLQKEQLESRARKVVREIKEAKAIQ</sequence>
<reference evidence="1 2" key="1">
    <citation type="submission" date="2018-05" db="EMBL/GenBank/DDBJ databases">
        <title>Draft genome of Methanospirillum stamsii Pt1.</title>
        <authorList>
            <person name="Dueholm M.S."/>
            <person name="Nielsen P.H."/>
            <person name="Bakmann L.F."/>
            <person name="Otzen D.E."/>
        </authorList>
    </citation>
    <scope>NUCLEOTIDE SEQUENCE [LARGE SCALE GENOMIC DNA]</scope>
    <source>
        <strain evidence="1 2">Pt1</strain>
    </source>
</reference>
<evidence type="ECO:0000313" key="1">
    <source>
        <dbReference type="EMBL" id="PWR71749.1"/>
    </source>
</evidence>